<reference evidence="2 3" key="1">
    <citation type="submission" date="2017-02" db="EMBL/GenBank/DDBJ databases">
        <title>Legionella quilivanii strain from human: case report and whole genome sequencing analysis.</title>
        <authorList>
            <person name="Lalancette C."/>
            <person name="Leduc J.-M."/>
            <person name="Levesque S."/>
            <person name="Fournier E."/>
            <person name="Saoud J."/>
            <person name="Faucher S.P."/>
            <person name="Bernard K."/>
            <person name="Martineau C."/>
            <person name="Longtin J."/>
        </authorList>
    </citation>
    <scope>NUCLEOTIDE SEQUENCE [LARGE SCALE GENOMIC DNA]</scope>
    <source>
        <strain evidence="2 3">ID143958</strain>
    </source>
</reference>
<dbReference type="EMBL" id="MVJN01000003">
    <property type="protein sequence ID" value="RAP37466.1"/>
    <property type="molecule type" value="Genomic_DNA"/>
</dbReference>
<feature type="domain" description="Carrier" evidence="1">
    <location>
        <begin position="1"/>
        <end position="74"/>
    </location>
</feature>
<dbReference type="Gene3D" id="1.10.1200.10">
    <property type="entry name" value="ACP-like"/>
    <property type="match status" value="1"/>
</dbReference>
<organism evidence="2 3">
    <name type="scientific">Legionella quinlivanii</name>
    <dbReference type="NCBI Taxonomy" id="45073"/>
    <lineage>
        <taxon>Bacteria</taxon>
        <taxon>Pseudomonadati</taxon>
        <taxon>Pseudomonadota</taxon>
        <taxon>Gammaproteobacteria</taxon>
        <taxon>Legionellales</taxon>
        <taxon>Legionellaceae</taxon>
        <taxon>Legionella</taxon>
    </lineage>
</organism>
<dbReference type="SUPFAM" id="SSF47336">
    <property type="entry name" value="ACP-like"/>
    <property type="match status" value="1"/>
</dbReference>
<dbReference type="RefSeq" id="WP_112218823.1">
    <property type="nucleotide sequence ID" value="NZ_MVJN01000003.1"/>
</dbReference>
<protein>
    <recommendedName>
        <fullName evidence="1">Carrier domain-containing protein</fullName>
    </recommendedName>
</protein>
<dbReference type="InterPro" id="IPR009081">
    <property type="entry name" value="PP-bd_ACP"/>
</dbReference>
<accession>A0A364LL96</accession>
<evidence type="ECO:0000313" key="2">
    <source>
        <dbReference type="EMBL" id="RAP37466.1"/>
    </source>
</evidence>
<sequence>MNNRLVSVLANVFGLRNDQIVVELTKENLGSWDSLKQMDLIVSLEREFNLELELPDIVKMTSVKNIIDVLTDKGVQLGA</sequence>
<dbReference type="Pfam" id="PF00550">
    <property type="entry name" value="PP-binding"/>
    <property type="match status" value="1"/>
</dbReference>
<evidence type="ECO:0000259" key="1">
    <source>
        <dbReference type="PROSITE" id="PS50075"/>
    </source>
</evidence>
<comment type="caution">
    <text evidence="2">The sequence shown here is derived from an EMBL/GenBank/DDBJ whole genome shotgun (WGS) entry which is preliminary data.</text>
</comment>
<name>A0A364LL96_9GAMM</name>
<proteinExistence type="predicted"/>
<dbReference type="AlphaFoldDB" id="A0A364LL96"/>
<dbReference type="Proteomes" id="UP000249458">
    <property type="component" value="Unassembled WGS sequence"/>
</dbReference>
<dbReference type="PROSITE" id="PS50075">
    <property type="entry name" value="CARRIER"/>
    <property type="match status" value="1"/>
</dbReference>
<evidence type="ECO:0000313" key="3">
    <source>
        <dbReference type="Proteomes" id="UP000249458"/>
    </source>
</evidence>
<gene>
    <name evidence="2" type="ORF">B1207_04645</name>
</gene>
<dbReference type="InterPro" id="IPR036736">
    <property type="entry name" value="ACP-like_sf"/>
</dbReference>